<dbReference type="InterPro" id="IPR007484">
    <property type="entry name" value="Peptidase_M28"/>
</dbReference>
<evidence type="ECO:0000256" key="7">
    <source>
        <dbReference type="ARBA" id="ARBA00022801"/>
    </source>
</evidence>
<evidence type="ECO:0000313" key="17">
    <source>
        <dbReference type="EMBL" id="GMH01502.1"/>
    </source>
</evidence>
<feature type="transmembrane region" description="Helical" evidence="14">
    <location>
        <begin position="517"/>
        <end position="536"/>
    </location>
</feature>
<evidence type="ECO:0000259" key="15">
    <source>
        <dbReference type="Pfam" id="PF04389"/>
    </source>
</evidence>
<dbReference type="Pfam" id="PF22248">
    <property type="entry name" value="ERMP1_C"/>
    <property type="match status" value="1"/>
</dbReference>
<keyword evidence="5 14" id="KW-0812">Transmembrane</keyword>
<feature type="transmembrane region" description="Helical" evidence="14">
    <location>
        <begin position="371"/>
        <end position="391"/>
    </location>
</feature>
<evidence type="ECO:0000256" key="13">
    <source>
        <dbReference type="ARBA" id="ARBA00023180"/>
    </source>
</evidence>
<evidence type="ECO:0000256" key="12">
    <source>
        <dbReference type="ARBA" id="ARBA00023136"/>
    </source>
</evidence>
<feature type="domain" description="Endoplasmic reticulum metallopeptidase 1-like C-terminal" evidence="16">
    <location>
        <begin position="648"/>
        <end position="865"/>
    </location>
</feature>
<dbReference type="GO" id="GO:0005789">
    <property type="term" value="C:endoplasmic reticulum membrane"/>
    <property type="evidence" value="ECO:0007669"/>
    <property type="project" value="UniProtKB-SubCell"/>
</dbReference>
<reference evidence="17" key="1">
    <citation type="submission" date="2023-05" db="EMBL/GenBank/DDBJ databases">
        <title>Nepenthes gracilis genome sequencing.</title>
        <authorList>
            <person name="Fukushima K."/>
        </authorList>
    </citation>
    <scope>NUCLEOTIDE SEQUENCE</scope>
    <source>
        <strain evidence="17">SING2019-196</strain>
    </source>
</reference>
<comment type="subcellular location">
    <subcellularLocation>
        <location evidence="2">Endoplasmic reticulum membrane</location>
        <topology evidence="2">Multi-pass membrane protein</topology>
    </subcellularLocation>
</comment>
<feature type="transmembrane region" description="Helical" evidence="14">
    <location>
        <begin position="12"/>
        <end position="35"/>
    </location>
</feature>
<dbReference type="InterPro" id="IPR048024">
    <property type="entry name" value="Fxna-like_M28_dom"/>
</dbReference>
<dbReference type="AlphaFoldDB" id="A0AAD3RZG2"/>
<protein>
    <recommendedName>
        <fullName evidence="19">Peptidase M28 domain-containing protein</fullName>
    </recommendedName>
</protein>
<keyword evidence="13" id="KW-0325">Glycoprotein</keyword>
<keyword evidence="9" id="KW-0862">Zinc</keyword>
<evidence type="ECO:0000256" key="14">
    <source>
        <dbReference type="SAM" id="Phobius"/>
    </source>
</evidence>
<keyword evidence="6" id="KW-0479">Metal-binding</keyword>
<evidence type="ECO:0000256" key="6">
    <source>
        <dbReference type="ARBA" id="ARBA00022723"/>
    </source>
</evidence>
<sequence length="869" mass="96912">MGLFRFRSGDGSGFVLLFCLAILYGLMSFLAYSVIHMKFITPLGLDAPLERFSEARALEHLKVLSKEIDGRHEGRQGLKHAANYIKEQLELLKERADSKFRIEVEESTVNGSFSMMFLGHSISFGYRAHTNVLMRVSSVDSLDSDTSVLINSHFDSPLGSPGAGDCGSCVVSMLELARLIVDSGWVPPQPIIFLFNGAEELFMLGSHGFMTTHKWRDMIGAFINLEASGTGGPDLVCQSGPGSWPSFVYAKAALYPMANSAAQDVFSVVPGDTDYRIFAQDYGNIPGLDIIFLLGGYFYHTAYDTMERILPGSIQARGDNLFSLVKAFASSSMLHNARKQQSFAPIAKESDNDRAIFFDYLSWFMVFYPKGMAIVLHTIPILLFLILPIFLHYSNIRLHSFCATFYDLLKGMFFHAFAIILAVIVPVVLAIVRLVFSSHGMSWFAHPYLAFLMFIPCSLVGLLIPRFVWRCFPLSGDISVNKTSKEELADEVRFWGAFGFYASLTLGYLFAGLNGGFLHFLVSASLLVAWIFCQKINCNGFQSLRSVACYILALLPCLTYSVHFGGILVQFVIEKMGMIGSVPPPYGYYMQDIIVAAMIGVVTGWCVGPLLPIVGNWLGRSSIMQFLLHLSVLALAVSSQFFPYSTEAPKRVVLQHTVLTADSTQIVDTAYDFAVVDSNFLPFLFKHAPEAAEQLRIGSEFSFQTRKERWLAIFPISAMFSRTLMLPVETDDILKQYKSFPHLSTYKLQEFNDSGIRKVYLEFNLGSLKEVWVAVLNITGPLSSWSFADNVLPAPEIMDGGPASYICRLSGASHETWNFWLEANGSQPLRVDVAIIDQYLVEETKKLKGLFPDWVDVTAYTSFMSTHLF</sequence>
<dbReference type="InterPro" id="IPR053973">
    <property type="entry name" value="ERMP1-like_C"/>
</dbReference>
<dbReference type="Gene3D" id="3.40.630.10">
    <property type="entry name" value="Zn peptidases"/>
    <property type="match status" value="1"/>
</dbReference>
<comment type="cofactor">
    <cofactor evidence="1">
        <name>Zn(2+)</name>
        <dbReference type="ChEBI" id="CHEBI:29105"/>
    </cofactor>
</comment>
<evidence type="ECO:0000256" key="3">
    <source>
        <dbReference type="ARBA" id="ARBA00010918"/>
    </source>
</evidence>
<keyword evidence="7" id="KW-0378">Hydrolase</keyword>
<evidence type="ECO:0000256" key="10">
    <source>
        <dbReference type="ARBA" id="ARBA00022989"/>
    </source>
</evidence>
<evidence type="ECO:0000256" key="2">
    <source>
        <dbReference type="ARBA" id="ARBA00004477"/>
    </source>
</evidence>
<evidence type="ECO:0008006" key="19">
    <source>
        <dbReference type="Google" id="ProtNLM"/>
    </source>
</evidence>
<evidence type="ECO:0000256" key="8">
    <source>
        <dbReference type="ARBA" id="ARBA00022824"/>
    </source>
</evidence>
<comment type="caution">
    <text evidence="17">The sequence shown here is derived from an EMBL/GenBank/DDBJ whole genome shotgun (WGS) entry which is preliminary data.</text>
</comment>
<evidence type="ECO:0000256" key="1">
    <source>
        <dbReference type="ARBA" id="ARBA00001947"/>
    </source>
</evidence>
<evidence type="ECO:0000259" key="16">
    <source>
        <dbReference type="Pfam" id="PF22248"/>
    </source>
</evidence>
<dbReference type="GO" id="GO:0046872">
    <property type="term" value="F:metal ion binding"/>
    <property type="evidence" value="ECO:0007669"/>
    <property type="project" value="UniProtKB-KW"/>
</dbReference>
<comment type="similarity">
    <text evidence="3">Belongs to the peptidase M28 family.</text>
</comment>
<feature type="transmembrane region" description="Helical" evidence="14">
    <location>
        <begin position="626"/>
        <end position="644"/>
    </location>
</feature>
<dbReference type="Pfam" id="PF04389">
    <property type="entry name" value="Peptidase_M28"/>
    <property type="match status" value="1"/>
</dbReference>
<keyword evidence="8" id="KW-0256">Endoplasmic reticulum</keyword>
<dbReference type="PANTHER" id="PTHR12147:SF22">
    <property type="entry name" value="ENDOPLASMIC RETICULUM METALLOPEPTIDASE 1"/>
    <property type="match status" value="1"/>
</dbReference>
<name>A0AAD3RZG2_NEPGR</name>
<evidence type="ECO:0000256" key="4">
    <source>
        <dbReference type="ARBA" id="ARBA00022670"/>
    </source>
</evidence>
<proteinExistence type="inferred from homology"/>
<feature type="transmembrane region" description="Helical" evidence="14">
    <location>
        <begin position="492"/>
        <end position="511"/>
    </location>
</feature>
<keyword evidence="12 14" id="KW-0472">Membrane</keyword>
<evidence type="ECO:0000256" key="11">
    <source>
        <dbReference type="ARBA" id="ARBA00023049"/>
    </source>
</evidence>
<dbReference type="InterPro" id="IPR045175">
    <property type="entry name" value="M28_fam"/>
</dbReference>
<evidence type="ECO:0000256" key="5">
    <source>
        <dbReference type="ARBA" id="ARBA00022692"/>
    </source>
</evidence>
<dbReference type="GO" id="GO:0006508">
    <property type="term" value="P:proteolysis"/>
    <property type="evidence" value="ECO:0007669"/>
    <property type="project" value="UniProtKB-KW"/>
</dbReference>
<dbReference type="FunFam" id="3.40.630.10:FF:000008">
    <property type="entry name" value="Endoplasmic reticulum metallopeptidase 1"/>
    <property type="match status" value="1"/>
</dbReference>
<keyword evidence="10 14" id="KW-1133">Transmembrane helix</keyword>
<dbReference type="GO" id="GO:0008235">
    <property type="term" value="F:metalloexopeptidase activity"/>
    <property type="evidence" value="ECO:0007669"/>
    <property type="project" value="InterPro"/>
</dbReference>
<accession>A0AAD3RZG2</accession>
<dbReference type="SUPFAM" id="SSF53187">
    <property type="entry name" value="Zn-dependent exopeptidases"/>
    <property type="match status" value="1"/>
</dbReference>
<feature type="domain" description="Peptidase M28" evidence="15">
    <location>
        <begin position="131"/>
        <end position="324"/>
    </location>
</feature>
<dbReference type="EMBL" id="BSYO01000003">
    <property type="protein sequence ID" value="GMH01502.1"/>
    <property type="molecule type" value="Genomic_DNA"/>
</dbReference>
<dbReference type="Proteomes" id="UP001279734">
    <property type="component" value="Unassembled WGS sequence"/>
</dbReference>
<feature type="transmembrane region" description="Helical" evidence="14">
    <location>
        <begin position="412"/>
        <end position="436"/>
    </location>
</feature>
<evidence type="ECO:0000313" key="18">
    <source>
        <dbReference type="Proteomes" id="UP001279734"/>
    </source>
</evidence>
<feature type="transmembrane region" description="Helical" evidence="14">
    <location>
        <begin position="548"/>
        <end position="573"/>
    </location>
</feature>
<organism evidence="17 18">
    <name type="scientific">Nepenthes gracilis</name>
    <name type="common">Slender pitcher plant</name>
    <dbReference type="NCBI Taxonomy" id="150966"/>
    <lineage>
        <taxon>Eukaryota</taxon>
        <taxon>Viridiplantae</taxon>
        <taxon>Streptophyta</taxon>
        <taxon>Embryophyta</taxon>
        <taxon>Tracheophyta</taxon>
        <taxon>Spermatophyta</taxon>
        <taxon>Magnoliopsida</taxon>
        <taxon>eudicotyledons</taxon>
        <taxon>Gunneridae</taxon>
        <taxon>Pentapetalae</taxon>
        <taxon>Caryophyllales</taxon>
        <taxon>Nepenthaceae</taxon>
        <taxon>Nepenthes</taxon>
    </lineage>
</organism>
<evidence type="ECO:0000256" key="9">
    <source>
        <dbReference type="ARBA" id="ARBA00022833"/>
    </source>
</evidence>
<keyword evidence="4" id="KW-0645">Protease</keyword>
<feature type="transmembrane region" description="Helical" evidence="14">
    <location>
        <begin position="448"/>
        <end position="469"/>
    </location>
</feature>
<feature type="transmembrane region" description="Helical" evidence="14">
    <location>
        <begin position="593"/>
        <end position="614"/>
    </location>
</feature>
<dbReference type="PANTHER" id="PTHR12147">
    <property type="entry name" value="METALLOPEPTIDASE M28 FAMILY MEMBER"/>
    <property type="match status" value="1"/>
</dbReference>
<dbReference type="CDD" id="cd03875">
    <property type="entry name" value="M28_Fxna_like"/>
    <property type="match status" value="1"/>
</dbReference>
<gene>
    <name evidence="17" type="ORF">Nepgr_003341</name>
</gene>
<keyword evidence="11" id="KW-0482">Metalloprotease</keyword>
<keyword evidence="18" id="KW-1185">Reference proteome</keyword>